<evidence type="ECO:0000256" key="1">
    <source>
        <dbReference type="SAM" id="MobiDB-lite"/>
    </source>
</evidence>
<dbReference type="EMBL" id="OY882858">
    <property type="protein sequence ID" value="CAK6432879.1"/>
    <property type="molecule type" value="Genomic_DNA"/>
</dbReference>
<protein>
    <submittedName>
        <fullName evidence="2">Uncharacterized protein</fullName>
    </submittedName>
</protein>
<proteinExistence type="predicted"/>
<accession>A0ABN9Z858</accession>
<dbReference type="Proteomes" id="UP001314169">
    <property type="component" value="Chromosome 1"/>
</dbReference>
<evidence type="ECO:0000313" key="2">
    <source>
        <dbReference type="EMBL" id="CAK6432879.1"/>
    </source>
</evidence>
<organism evidence="2 3">
    <name type="scientific">Pipistrellus nathusii</name>
    <name type="common">Nathusius' pipistrelle</name>
    <dbReference type="NCBI Taxonomy" id="59473"/>
    <lineage>
        <taxon>Eukaryota</taxon>
        <taxon>Metazoa</taxon>
        <taxon>Chordata</taxon>
        <taxon>Craniata</taxon>
        <taxon>Vertebrata</taxon>
        <taxon>Euteleostomi</taxon>
        <taxon>Mammalia</taxon>
        <taxon>Eutheria</taxon>
        <taxon>Laurasiatheria</taxon>
        <taxon>Chiroptera</taxon>
        <taxon>Yangochiroptera</taxon>
        <taxon>Vespertilionidae</taxon>
        <taxon>Pipistrellus</taxon>
    </lineage>
</organism>
<keyword evidence="3" id="KW-1185">Reference proteome</keyword>
<name>A0ABN9Z858_PIPNA</name>
<feature type="compositionally biased region" description="Basic residues" evidence="1">
    <location>
        <begin position="18"/>
        <end position="33"/>
    </location>
</feature>
<reference evidence="2" key="1">
    <citation type="submission" date="2023-12" db="EMBL/GenBank/DDBJ databases">
        <authorList>
            <person name="Brown T."/>
        </authorList>
    </citation>
    <scope>NUCLEOTIDE SEQUENCE</scope>
</reference>
<evidence type="ECO:0000313" key="3">
    <source>
        <dbReference type="Proteomes" id="UP001314169"/>
    </source>
</evidence>
<gene>
    <name evidence="2" type="ORF">MPIPNATIZW_LOCUS1185</name>
</gene>
<feature type="region of interest" description="Disordered" evidence="1">
    <location>
        <begin position="18"/>
        <end position="37"/>
    </location>
</feature>
<sequence length="117" mass="13586">MTTNHFFGGWGDVCALGKRKKKKRKKKKGKHGGRSVSGQNPVWRVYVGGEALLCERNIGVWCSYKTCNVSSSLFYWLQQLICYPLYKLCIYKYNTMVTFPYKTKVMHGLGNFLLFHF</sequence>